<dbReference type="OMA" id="CRNEWES"/>
<protein>
    <submittedName>
        <fullName evidence="2">Uncharacterized protein</fullName>
    </submittedName>
</protein>
<dbReference type="EMBL" id="HF935386">
    <property type="protein sequence ID" value="CCX08024.1"/>
    <property type="molecule type" value="Genomic_DNA"/>
</dbReference>
<proteinExistence type="predicted"/>
<organism evidence="2 3">
    <name type="scientific">Pyronema omphalodes (strain CBS 100304)</name>
    <name type="common">Pyronema confluens</name>
    <dbReference type="NCBI Taxonomy" id="1076935"/>
    <lineage>
        <taxon>Eukaryota</taxon>
        <taxon>Fungi</taxon>
        <taxon>Dikarya</taxon>
        <taxon>Ascomycota</taxon>
        <taxon>Pezizomycotina</taxon>
        <taxon>Pezizomycetes</taxon>
        <taxon>Pezizales</taxon>
        <taxon>Pyronemataceae</taxon>
        <taxon>Pyronema</taxon>
    </lineage>
</organism>
<gene>
    <name evidence="2" type="ORF">PCON_07613</name>
</gene>
<feature type="compositionally biased region" description="Basic and acidic residues" evidence="1">
    <location>
        <begin position="15"/>
        <end position="24"/>
    </location>
</feature>
<dbReference type="OrthoDB" id="5315233at2759"/>
<evidence type="ECO:0000313" key="3">
    <source>
        <dbReference type="Proteomes" id="UP000018144"/>
    </source>
</evidence>
<accession>U4L0D6</accession>
<sequence length="268" mass="31126">MLNTPQTNNSTQDSQIDKFYAKMERPTKITKTTKKDSIPKDNIRIFEGHLEKRKPPTEFRCQFALGNSSLLARRFRKNGTQLLASTSGLLTPPSYPEVIDLITPDVMSSQSPPEKIDSGYLSYFNTPRRSPEGLNECSQTNTPAPPPKPDTATPNGDKPTNIPGYKASMLQRTEEIYHKRFLKENFTFNPEEAREQLKPAMRIALDRMEDRPLVDKFYLRLNFKARTIRGEKRTERFRYRIGKRPSDQRCRNEWESRDYLSARYLPQS</sequence>
<feature type="region of interest" description="Disordered" evidence="1">
    <location>
        <begin position="106"/>
        <end position="163"/>
    </location>
</feature>
<dbReference type="AlphaFoldDB" id="U4L0D6"/>
<evidence type="ECO:0000256" key="1">
    <source>
        <dbReference type="SAM" id="MobiDB-lite"/>
    </source>
</evidence>
<feature type="region of interest" description="Disordered" evidence="1">
    <location>
        <begin position="1"/>
        <end position="24"/>
    </location>
</feature>
<reference evidence="2 3" key="1">
    <citation type="journal article" date="2013" name="PLoS Genet.">
        <title>The genome and development-dependent transcriptomes of Pyronema confluens: a window into fungal evolution.</title>
        <authorList>
            <person name="Traeger S."/>
            <person name="Altegoer F."/>
            <person name="Freitag M."/>
            <person name="Gabaldon T."/>
            <person name="Kempken F."/>
            <person name="Kumar A."/>
            <person name="Marcet-Houben M."/>
            <person name="Poggeler S."/>
            <person name="Stajich J.E."/>
            <person name="Nowrousian M."/>
        </authorList>
    </citation>
    <scope>NUCLEOTIDE SEQUENCE [LARGE SCALE GENOMIC DNA]</scope>
    <source>
        <strain evidence="3">CBS 100304</strain>
        <tissue evidence="2">Vegetative mycelium</tissue>
    </source>
</reference>
<evidence type="ECO:0000313" key="2">
    <source>
        <dbReference type="EMBL" id="CCX08024.1"/>
    </source>
</evidence>
<feature type="compositionally biased region" description="Polar residues" evidence="1">
    <location>
        <begin position="1"/>
        <end position="14"/>
    </location>
</feature>
<name>U4L0D6_PYROM</name>
<dbReference type="Proteomes" id="UP000018144">
    <property type="component" value="Unassembled WGS sequence"/>
</dbReference>
<keyword evidence="3" id="KW-1185">Reference proteome</keyword>